<evidence type="ECO:0000313" key="3">
    <source>
        <dbReference type="Proteomes" id="UP000326903"/>
    </source>
</evidence>
<dbReference type="InterPro" id="IPR013216">
    <property type="entry name" value="Methyltransf_11"/>
</dbReference>
<keyword evidence="3" id="KW-1185">Reference proteome</keyword>
<reference evidence="2 3" key="1">
    <citation type="submission" date="2019-09" db="EMBL/GenBank/DDBJ databases">
        <title>Draft genome sequence of Ginsengibacter sp. BR5-29.</title>
        <authorList>
            <person name="Im W.-T."/>
        </authorList>
    </citation>
    <scope>NUCLEOTIDE SEQUENCE [LARGE SCALE GENOMIC DNA]</scope>
    <source>
        <strain evidence="2 3">BR5-29</strain>
    </source>
</reference>
<dbReference type="RefSeq" id="WP_150416507.1">
    <property type="nucleotide sequence ID" value="NZ_VYQF01000008.1"/>
</dbReference>
<sequence length="280" mass="32222">MKYLNLGCGVHYSAEKEWTNIDFHKTGESVIAYNLLKGIPFEDRSFDLVYHSHVLEHFSKDDGEKMITECLRVLKPGGTIRVVVPDLERIAADYLKSLNEALTNSTDEVCKANHEWMIIEMYDQFTRSQSGGNMGKYLYQDVIINEDFVFNRIGEEGKSIRTQFIASKKMQAIEEPGNVKKGKSQSIRARLKDKINKYLIKKLEIDETALRLGKFRLGGEVHQWMYDRYSISNLLLSKGGKNIKIRDAFTSYIDNWADYNIDGSQNIVRKPDSLFIEAVK</sequence>
<proteinExistence type="predicted"/>
<dbReference type="EMBL" id="VYQF01000008">
    <property type="protein sequence ID" value="KAA9036384.1"/>
    <property type="molecule type" value="Genomic_DNA"/>
</dbReference>
<keyword evidence="2" id="KW-0489">Methyltransferase</keyword>
<organism evidence="2 3">
    <name type="scientific">Ginsengibacter hankyongi</name>
    <dbReference type="NCBI Taxonomy" id="2607284"/>
    <lineage>
        <taxon>Bacteria</taxon>
        <taxon>Pseudomonadati</taxon>
        <taxon>Bacteroidota</taxon>
        <taxon>Chitinophagia</taxon>
        <taxon>Chitinophagales</taxon>
        <taxon>Chitinophagaceae</taxon>
        <taxon>Ginsengibacter</taxon>
    </lineage>
</organism>
<dbReference type="InterPro" id="IPR029063">
    <property type="entry name" value="SAM-dependent_MTases_sf"/>
</dbReference>
<evidence type="ECO:0000259" key="1">
    <source>
        <dbReference type="Pfam" id="PF08241"/>
    </source>
</evidence>
<evidence type="ECO:0000313" key="2">
    <source>
        <dbReference type="EMBL" id="KAA9036384.1"/>
    </source>
</evidence>
<dbReference type="SUPFAM" id="SSF53335">
    <property type="entry name" value="S-adenosyl-L-methionine-dependent methyltransferases"/>
    <property type="match status" value="1"/>
</dbReference>
<keyword evidence="2" id="KW-0808">Transferase</keyword>
<gene>
    <name evidence="2" type="ORF">FW778_19335</name>
</gene>
<dbReference type="Proteomes" id="UP000326903">
    <property type="component" value="Unassembled WGS sequence"/>
</dbReference>
<feature type="domain" description="Methyltransferase type 11" evidence="1">
    <location>
        <begin position="38"/>
        <end position="80"/>
    </location>
</feature>
<comment type="caution">
    <text evidence="2">The sequence shown here is derived from an EMBL/GenBank/DDBJ whole genome shotgun (WGS) entry which is preliminary data.</text>
</comment>
<dbReference type="Pfam" id="PF08241">
    <property type="entry name" value="Methyltransf_11"/>
    <property type="match status" value="1"/>
</dbReference>
<accession>A0A5J5IGK9</accession>
<dbReference type="GO" id="GO:0032259">
    <property type="term" value="P:methylation"/>
    <property type="evidence" value="ECO:0007669"/>
    <property type="project" value="UniProtKB-KW"/>
</dbReference>
<dbReference type="Gene3D" id="3.40.50.150">
    <property type="entry name" value="Vaccinia Virus protein VP39"/>
    <property type="match status" value="1"/>
</dbReference>
<protein>
    <submittedName>
        <fullName evidence="2">Methyltransferase domain-containing protein</fullName>
    </submittedName>
</protein>
<dbReference type="AlphaFoldDB" id="A0A5J5IGK9"/>
<name>A0A5J5IGK9_9BACT</name>
<dbReference type="GO" id="GO:0008757">
    <property type="term" value="F:S-adenosylmethionine-dependent methyltransferase activity"/>
    <property type="evidence" value="ECO:0007669"/>
    <property type="project" value="InterPro"/>
</dbReference>
<dbReference type="CDD" id="cd02440">
    <property type="entry name" value="AdoMet_MTases"/>
    <property type="match status" value="1"/>
</dbReference>